<reference evidence="6" key="1">
    <citation type="submission" date="2021-01" db="EMBL/GenBank/DDBJ databases">
        <authorList>
            <person name="Corre E."/>
            <person name="Pelletier E."/>
            <person name="Niang G."/>
            <person name="Scheremetjew M."/>
            <person name="Finn R."/>
            <person name="Kale V."/>
            <person name="Holt S."/>
            <person name="Cochrane G."/>
            <person name="Meng A."/>
            <person name="Brown T."/>
            <person name="Cohen L."/>
        </authorList>
    </citation>
    <scope>NUCLEOTIDE SEQUENCE</scope>
    <source>
        <strain evidence="6">UIO037</strain>
    </source>
</reference>
<dbReference type="PROSITE" id="PS50802">
    <property type="entry name" value="OTU"/>
    <property type="match status" value="1"/>
</dbReference>
<organism evidence="6">
    <name type="scientific">Prymnesium polylepis</name>
    <dbReference type="NCBI Taxonomy" id="72548"/>
    <lineage>
        <taxon>Eukaryota</taxon>
        <taxon>Haptista</taxon>
        <taxon>Haptophyta</taxon>
        <taxon>Prymnesiophyceae</taxon>
        <taxon>Prymnesiales</taxon>
        <taxon>Prymnesiaceae</taxon>
        <taxon>Prymnesium</taxon>
    </lineage>
</organism>
<keyword evidence="2 3" id="KW-0378">Hydrolase</keyword>
<keyword evidence="3" id="KW-0788">Thiol protease</keyword>
<accession>A0A7S4N3L6</accession>
<dbReference type="GO" id="GO:0036503">
    <property type="term" value="P:ERAD pathway"/>
    <property type="evidence" value="ECO:0007669"/>
    <property type="project" value="TreeGrafter"/>
</dbReference>
<evidence type="ECO:0000259" key="5">
    <source>
        <dbReference type="PROSITE" id="PS50802"/>
    </source>
</evidence>
<protein>
    <recommendedName>
        <fullName evidence="3">Ubiquitin thioesterase OTU</fullName>
        <ecNumber evidence="3">3.4.19.12</ecNumber>
    </recommendedName>
</protein>
<comment type="subcellular location">
    <subcellularLocation>
        <location evidence="3">Cytoplasm</location>
    </subcellularLocation>
</comment>
<dbReference type="AlphaFoldDB" id="A0A7S4N3L6"/>
<evidence type="ECO:0000256" key="3">
    <source>
        <dbReference type="RuleBase" id="RU367104"/>
    </source>
</evidence>
<evidence type="ECO:0000256" key="4">
    <source>
        <dbReference type="SAM" id="SignalP"/>
    </source>
</evidence>
<dbReference type="EMBL" id="HBKO01037215">
    <property type="protein sequence ID" value="CAE2263321.1"/>
    <property type="molecule type" value="Transcribed_RNA"/>
</dbReference>
<keyword evidence="3" id="KW-0645">Protease</keyword>
<dbReference type="GO" id="GO:0005829">
    <property type="term" value="C:cytosol"/>
    <property type="evidence" value="ECO:0007669"/>
    <property type="project" value="TreeGrafter"/>
</dbReference>
<dbReference type="GO" id="GO:0030968">
    <property type="term" value="P:endoplasmic reticulum unfolded protein response"/>
    <property type="evidence" value="ECO:0007669"/>
    <property type="project" value="TreeGrafter"/>
</dbReference>
<evidence type="ECO:0000256" key="1">
    <source>
        <dbReference type="ARBA" id="ARBA00000707"/>
    </source>
</evidence>
<keyword evidence="4" id="KW-0732">Signal</keyword>
<feature type="domain" description="OTU" evidence="5">
    <location>
        <begin position="78"/>
        <end position="259"/>
    </location>
</feature>
<dbReference type="PANTHER" id="PTHR13312">
    <property type="entry name" value="HIV-INDUCED PROTEIN-7-LIKE PROTEASE"/>
    <property type="match status" value="1"/>
</dbReference>
<dbReference type="GO" id="GO:0004843">
    <property type="term" value="F:cysteine-type deubiquitinase activity"/>
    <property type="evidence" value="ECO:0007669"/>
    <property type="project" value="UniProtKB-UniRule"/>
</dbReference>
<dbReference type="GO" id="GO:0005634">
    <property type="term" value="C:nucleus"/>
    <property type="evidence" value="ECO:0007669"/>
    <property type="project" value="TreeGrafter"/>
</dbReference>
<dbReference type="PANTHER" id="PTHR13312:SF0">
    <property type="entry name" value="UBIQUITIN THIOESTERASE OTU1"/>
    <property type="match status" value="1"/>
</dbReference>
<name>A0A7S4N3L6_9EUKA</name>
<dbReference type="CDD" id="cd22744">
    <property type="entry name" value="OTU"/>
    <property type="match status" value="1"/>
</dbReference>
<comment type="catalytic activity">
    <reaction evidence="1 3">
        <text>Thiol-dependent hydrolysis of ester, thioester, amide, peptide and isopeptide bonds formed by the C-terminal Gly of ubiquitin (a 76-residue protein attached to proteins as an intracellular targeting signal).</text>
        <dbReference type="EC" id="3.4.19.12"/>
    </reaction>
</comment>
<evidence type="ECO:0000256" key="2">
    <source>
        <dbReference type="ARBA" id="ARBA00022801"/>
    </source>
</evidence>
<dbReference type="Pfam" id="PF02338">
    <property type="entry name" value="OTU"/>
    <property type="match status" value="1"/>
</dbReference>
<dbReference type="Gene3D" id="3.90.70.80">
    <property type="match status" value="1"/>
</dbReference>
<dbReference type="GO" id="GO:0016579">
    <property type="term" value="P:protein deubiquitination"/>
    <property type="evidence" value="ECO:0007669"/>
    <property type="project" value="TreeGrafter"/>
</dbReference>
<evidence type="ECO:0000313" key="6">
    <source>
        <dbReference type="EMBL" id="CAE2263321.1"/>
    </source>
</evidence>
<keyword evidence="3" id="KW-0833">Ubl conjugation pathway</keyword>
<feature type="signal peptide" evidence="4">
    <location>
        <begin position="1"/>
        <end position="19"/>
    </location>
</feature>
<gene>
    <name evidence="6" type="ORF">CPOL0286_LOCUS17049</name>
</gene>
<keyword evidence="3" id="KW-0963">Cytoplasm</keyword>
<sequence length="264" mass="28960">MPIPGTLLVVSTVMAFASGAQISPRLQIFRSRQRQLRGGESEAAEADDHEGVVRSRRGFFPEVFREAEQGVCPSRNSFHIQQVQGTGDCLFHSIAIGMAFEDERCHLDMYDQSLADRVRKLRELAVDTLTSDPNCTLHLEGDQTIAIHELVSAAAEQYDMTPEAYCSSMRNKGVWGGGPEILALANALRRPIHVFEPVAACNGTQFRLQLCGAFGSPAFDECGKRVCIIAADDRFPDCKPTEVKRHGEGGNHFLALLPAGMDRA</sequence>
<dbReference type="InterPro" id="IPR003323">
    <property type="entry name" value="OTU_dom"/>
</dbReference>
<dbReference type="InterPro" id="IPR038765">
    <property type="entry name" value="Papain-like_cys_pep_sf"/>
</dbReference>
<comment type="function">
    <text evidence="3">Hydrolase that can remove conjugated ubiquitin from proteins and may therefore play an important regulatory role at the level of protein turnover by preventing degradation.</text>
</comment>
<dbReference type="SUPFAM" id="SSF54001">
    <property type="entry name" value="Cysteine proteinases"/>
    <property type="match status" value="1"/>
</dbReference>
<proteinExistence type="predicted"/>
<dbReference type="EC" id="3.4.19.12" evidence="3"/>
<feature type="chain" id="PRO_5031337233" description="Ubiquitin thioesterase OTU" evidence="4">
    <location>
        <begin position="20"/>
        <end position="264"/>
    </location>
</feature>